<comment type="caution">
    <text evidence="2">The sequence shown here is derived from an EMBL/GenBank/DDBJ whole genome shotgun (WGS) entry which is preliminary data.</text>
</comment>
<keyword evidence="3" id="KW-1185">Reference proteome</keyword>
<feature type="region of interest" description="Disordered" evidence="1">
    <location>
        <begin position="170"/>
        <end position="189"/>
    </location>
</feature>
<dbReference type="EMBL" id="LBJQ01000092">
    <property type="protein sequence ID" value="RXH22888.1"/>
    <property type="molecule type" value="Genomic_DNA"/>
</dbReference>
<organism evidence="2 3">
    <name type="scientific">Bradyrhizobium nanningense</name>
    <dbReference type="NCBI Taxonomy" id="1325118"/>
    <lineage>
        <taxon>Bacteria</taxon>
        <taxon>Pseudomonadati</taxon>
        <taxon>Pseudomonadota</taxon>
        <taxon>Alphaproteobacteria</taxon>
        <taxon>Hyphomicrobiales</taxon>
        <taxon>Nitrobacteraceae</taxon>
        <taxon>Bradyrhizobium</taxon>
    </lineage>
</organism>
<dbReference type="Proteomes" id="UP000289546">
    <property type="component" value="Unassembled WGS sequence"/>
</dbReference>
<evidence type="ECO:0008006" key="4">
    <source>
        <dbReference type="Google" id="ProtNLM"/>
    </source>
</evidence>
<gene>
    <name evidence="2" type="ORF">XH99_33935</name>
</gene>
<evidence type="ECO:0000313" key="2">
    <source>
        <dbReference type="EMBL" id="RXH22888.1"/>
    </source>
</evidence>
<protein>
    <recommendedName>
        <fullName evidence="4">DUF1906 domain-containing protein</fullName>
    </recommendedName>
</protein>
<dbReference type="Gene3D" id="3.20.20.80">
    <property type="entry name" value="Glycosidases"/>
    <property type="match status" value="1"/>
</dbReference>
<name>A0A4V1L129_9BRAD</name>
<evidence type="ECO:0000313" key="3">
    <source>
        <dbReference type="Proteomes" id="UP000289546"/>
    </source>
</evidence>
<reference evidence="2 3" key="1">
    <citation type="submission" date="2015-04" db="EMBL/GenBank/DDBJ databases">
        <title>Comparative genomics of rhizobia nodulating Arachis hypogaea in China.</title>
        <authorList>
            <person name="Li Y."/>
        </authorList>
    </citation>
    <scope>NUCLEOTIDE SEQUENCE [LARGE SCALE GENOMIC DNA]</scope>
    <source>
        <strain evidence="2 3">CCBAU 51757</strain>
    </source>
</reference>
<sequence>MSVQAAPLIGGPPKFWGRYFNGTSSNTYQYETSENAVLHQLGIPVLCLARQMKFVGDPAHAAAHARRNMQGVVDAFGAQYLVSSNLSPILYLDLEPESKNAAYILDQQYYAIWSATIVAGLQTPQGPIRFRPAVYLNQGDSRTSWLRINDACAAGAACVGVFPARYIRQNPDDKASPPPPSSALTWNDHDRMPSPNPITHGHANANIPVIAWQYYGDYPKHWPPGHHDPVHDEPIGGDIDFDMVNPAHENLVLSGLVPPPAAAP</sequence>
<dbReference type="AlphaFoldDB" id="A0A4V1L129"/>
<accession>A0A4V1L129</accession>
<proteinExistence type="predicted"/>
<evidence type="ECO:0000256" key="1">
    <source>
        <dbReference type="SAM" id="MobiDB-lite"/>
    </source>
</evidence>